<protein>
    <submittedName>
        <fullName evidence="2">Uncharacterized protein</fullName>
    </submittedName>
</protein>
<evidence type="ECO:0000313" key="2">
    <source>
        <dbReference type="EMBL" id="EDT39852.1"/>
    </source>
</evidence>
<keyword evidence="1" id="KW-0472">Membrane</keyword>
<dbReference type="PATRIC" id="fig|396597.7.peg.3434"/>
<evidence type="ECO:0000313" key="3">
    <source>
        <dbReference type="Proteomes" id="UP000004814"/>
    </source>
</evidence>
<dbReference type="EMBL" id="ABLK01000161">
    <property type="protein sequence ID" value="EDT39852.1"/>
    <property type="molecule type" value="Genomic_DNA"/>
</dbReference>
<reference evidence="2 3" key="1">
    <citation type="submission" date="2008-03" db="EMBL/GenBank/DDBJ databases">
        <title>Sequencing of the draft genome and assembly of Burkholderia ambifaria MEX-5.</title>
        <authorList>
            <consortium name="US DOE Joint Genome Institute (JGI-PGF)"/>
            <person name="Copeland A."/>
            <person name="Lucas S."/>
            <person name="Lapidus A."/>
            <person name="Glavina del Rio T."/>
            <person name="Dalin E."/>
            <person name="Tice H."/>
            <person name="Bruce D."/>
            <person name="Goodwin L."/>
            <person name="Pitluck S."/>
            <person name="Larimer F."/>
            <person name="Land M.L."/>
            <person name="Hauser L."/>
            <person name="Tiedje J."/>
            <person name="Richardson P."/>
        </authorList>
    </citation>
    <scope>NUCLEOTIDE SEQUENCE [LARGE SCALE GENOMIC DNA]</scope>
    <source>
        <strain evidence="2 3">MEX-5</strain>
    </source>
</reference>
<gene>
    <name evidence="2" type="ORF">BamMEX5DRAFT_4363</name>
</gene>
<dbReference type="AlphaFoldDB" id="B1T997"/>
<keyword evidence="1" id="KW-1133">Transmembrane helix</keyword>
<accession>B1T997</accession>
<evidence type="ECO:0000256" key="1">
    <source>
        <dbReference type="SAM" id="Phobius"/>
    </source>
</evidence>
<organism evidence="2 3">
    <name type="scientific">Burkholderia ambifaria MEX-5</name>
    <dbReference type="NCBI Taxonomy" id="396597"/>
    <lineage>
        <taxon>Bacteria</taxon>
        <taxon>Pseudomonadati</taxon>
        <taxon>Pseudomonadota</taxon>
        <taxon>Betaproteobacteria</taxon>
        <taxon>Burkholderiales</taxon>
        <taxon>Burkholderiaceae</taxon>
        <taxon>Burkholderia</taxon>
        <taxon>Burkholderia cepacia complex</taxon>
    </lineage>
</organism>
<feature type="transmembrane region" description="Helical" evidence="1">
    <location>
        <begin position="20"/>
        <end position="41"/>
    </location>
</feature>
<comment type="caution">
    <text evidence="2">The sequence shown here is derived from an EMBL/GenBank/DDBJ whole genome shotgun (WGS) entry which is preliminary data.</text>
</comment>
<name>B1T997_9BURK</name>
<dbReference type="Proteomes" id="UP000004814">
    <property type="component" value="Unassembled WGS sequence"/>
</dbReference>
<sequence length="68" mass="7813">MDGFGPTPGASKRKATEEKFLLIFHCLSLNIFKMEIAWVWLIREPIYNFCCNLLPLLQFSDPNNLGLP</sequence>
<keyword evidence="1" id="KW-0812">Transmembrane</keyword>
<proteinExistence type="predicted"/>